<keyword evidence="3" id="KW-1185">Reference proteome</keyword>
<dbReference type="STRING" id="1391654.AKJ09_08464"/>
<feature type="chain" id="PRO_5005466745" description="Cytochrome c" evidence="1">
    <location>
        <begin position="33"/>
        <end position="119"/>
    </location>
</feature>
<reference evidence="2 3" key="1">
    <citation type="submission" date="2015-08" db="EMBL/GenBank/DDBJ databases">
        <authorList>
            <person name="Babu N.S."/>
            <person name="Beckwith C.J."/>
            <person name="Beseler K.G."/>
            <person name="Brison A."/>
            <person name="Carone J.V."/>
            <person name="Caskin T.P."/>
            <person name="Diamond M."/>
            <person name="Durham M.E."/>
            <person name="Foxe J.M."/>
            <person name="Go M."/>
            <person name="Henderson B.A."/>
            <person name="Jones I.B."/>
            <person name="McGettigan J.A."/>
            <person name="Micheletti S.J."/>
            <person name="Nasrallah M.E."/>
            <person name="Ortiz D."/>
            <person name="Piller C.R."/>
            <person name="Privatt S.R."/>
            <person name="Schneider S.L."/>
            <person name="Sharp S."/>
            <person name="Smith T.C."/>
            <person name="Stanton J.D."/>
            <person name="Ullery H.E."/>
            <person name="Wilson R.J."/>
            <person name="Serrano M.G."/>
            <person name="Buck G."/>
            <person name="Lee V."/>
            <person name="Wang Y."/>
            <person name="Carvalho R."/>
            <person name="Voegtly L."/>
            <person name="Shi R."/>
            <person name="Duckworth R."/>
            <person name="Johnson A."/>
            <person name="Loviza R."/>
            <person name="Walstead R."/>
            <person name="Shah Z."/>
            <person name="Kiflezghi M."/>
            <person name="Wade K."/>
            <person name="Ball S.L."/>
            <person name="Bradley K.W."/>
            <person name="Asai D.J."/>
            <person name="Bowman C.A."/>
            <person name="Russell D.A."/>
            <person name="Pope W.H."/>
            <person name="Jacobs-Sera D."/>
            <person name="Hendrix R.W."/>
            <person name="Hatfull G.F."/>
        </authorList>
    </citation>
    <scope>NUCLEOTIDE SEQUENCE [LARGE SCALE GENOMIC DNA]</scope>
    <source>
        <strain evidence="2 3">DSM 27648</strain>
    </source>
</reference>
<evidence type="ECO:0000313" key="3">
    <source>
        <dbReference type="Proteomes" id="UP000064967"/>
    </source>
</evidence>
<dbReference type="Proteomes" id="UP000064967">
    <property type="component" value="Chromosome"/>
</dbReference>
<dbReference type="GO" id="GO:0005506">
    <property type="term" value="F:iron ion binding"/>
    <property type="evidence" value="ECO:0007669"/>
    <property type="project" value="InterPro"/>
</dbReference>
<accession>A0A0K1Q7K8</accession>
<dbReference type="GO" id="GO:0009055">
    <property type="term" value="F:electron transfer activity"/>
    <property type="evidence" value="ECO:0007669"/>
    <property type="project" value="InterPro"/>
</dbReference>
<name>A0A0K1Q7K8_9BACT</name>
<dbReference type="RefSeq" id="WP_146652828.1">
    <property type="nucleotide sequence ID" value="NZ_CP012333.1"/>
</dbReference>
<sequence length="119" mass="12339">MRKTRLALPHVHALALACLVGAALLAAAPAGAANMALKDLMKKMGATAAAGDAKALSPIFAQAKTMAPSDPEFANWTAIADKGKAAADKGDLEAAKAVCKDCHTPYREKYRTKYGSKSP</sequence>
<dbReference type="PROSITE" id="PS51257">
    <property type="entry name" value="PROKAR_LIPOPROTEIN"/>
    <property type="match status" value="1"/>
</dbReference>
<proteinExistence type="predicted"/>
<organism evidence="2 3">
    <name type="scientific">Labilithrix luteola</name>
    <dbReference type="NCBI Taxonomy" id="1391654"/>
    <lineage>
        <taxon>Bacteria</taxon>
        <taxon>Pseudomonadati</taxon>
        <taxon>Myxococcota</taxon>
        <taxon>Polyangia</taxon>
        <taxon>Polyangiales</taxon>
        <taxon>Labilitrichaceae</taxon>
        <taxon>Labilithrix</taxon>
    </lineage>
</organism>
<dbReference type="SUPFAM" id="SSF47175">
    <property type="entry name" value="Cytochromes"/>
    <property type="match status" value="1"/>
</dbReference>
<dbReference type="GO" id="GO:0022900">
    <property type="term" value="P:electron transport chain"/>
    <property type="evidence" value="ECO:0007669"/>
    <property type="project" value="InterPro"/>
</dbReference>
<evidence type="ECO:0000256" key="1">
    <source>
        <dbReference type="SAM" id="SignalP"/>
    </source>
</evidence>
<evidence type="ECO:0000313" key="2">
    <source>
        <dbReference type="EMBL" id="AKV01801.1"/>
    </source>
</evidence>
<protein>
    <recommendedName>
        <fullName evidence="4">Cytochrome c</fullName>
    </recommendedName>
</protein>
<dbReference type="InterPro" id="IPR010980">
    <property type="entry name" value="Cyt_c/b562"/>
</dbReference>
<gene>
    <name evidence="2" type="ORF">AKJ09_08464</name>
</gene>
<dbReference type="KEGG" id="llu:AKJ09_08464"/>
<keyword evidence="1" id="KW-0732">Signal</keyword>
<dbReference type="EMBL" id="CP012333">
    <property type="protein sequence ID" value="AKV01801.1"/>
    <property type="molecule type" value="Genomic_DNA"/>
</dbReference>
<dbReference type="GO" id="GO:0020037">
    <property type="term" value="F:heme binding"/>
    <property type="evidence" value="ECO:0007669"/>
    <property type="project" value="InterPro"/>
</dbReference>
<evidence type="ECO:0008006" key="4">
    <source>
        <dbReference type="Google" id="ProtNLM"/>
    </source>
</evidence>
<feature type="signal peptide" evidence="1">
    <location>
        <begin position="1"/>
        <end position="32"/>
    </location>
</feature>
<dbReference type="AlphaFoldDB" id="A0A0K1Q7K8"/>